<feature type="transmembrane region" description="Helical" evidence="7">
    <location>
        <begin position="430"/>
        <end position="448"/>
    </location>
</feature>
<reference evidence="8 11" key="1">
    <citation type="submission" date="2015-09" db="EMBL/GenBank/DDBJ databases">
        <authorList>
            <consortium name="Pathogen Informatics"/>
        </authorList>
    </citation>
    <scope>NUCLEOTIDE SEQUENCE [LARGE SCALE GENOMIC DNA]</scope>
    <source>
        <strain evidence="8 11">2789STDY5834939</strain>
    </source>
</reference>
<evidence type="ECO:0000256" key="1">
    <source>
        <dbReference type="ARBA" id="ARBA00004141"/>
    </source>
</evidence>
<sequence>MYNPEQPIFDKQPDSTVKVTIGVDENPKSWWQTLFFAWQITLVDFTPFIWAGMFVSLAGLSETILPIMIRTCFLAMGVGTLLQTTIGNRLPVVQGPSSSVLTAMGGVAATYGFPAMWGAVLVGGALEAVIGVSRILGRLRKFIPPVVTGSVVATIGFVAAKIALGWIFASHEPVYLILALVAFLLALVLKFRCKGLLSQGFVLISVVIVGIVVSSVAGIFDWELVGQADLFALPQLFPFRNFEGATAPFVLIPAAILAGFTGYIGSIFESIGDYAATCAVCDQVYRVKHINKGIMAEGLGCIGSGLLGALPVTSYTQNIGILAATGVASRRVVRVAAVMFLLYGLSPKLAQMLACIPRPVVGAVFLISASMIMFSGIDVVVSEARDARNNLIAGTTIGTAVMLPVFFSTTGAEWANSFHPFVKMFVNNNVFIAVVCGVVLNILLHMVLKDPAETQPAKN</sequence>
<feature type="transmembrane region" description="Helical" evidence="7">
    <location>
        <begin position="360"/>
        <end position="379"/>
    </location>
</feature>
<evidence type="ECO:0000313" key="12">
    <source>
        <dbReference type="Proteomes" id="UP000196386"/>
    </source>
</evidence>
<dbReference type="PANTHER" id="PTHR42810:SF2">
    <property type="entry name" value="PURINE PERMEASE C1399.01C-RELATED"/>
    <property type="match status" value="1"/>
</dbReference>
<dbReference type="GO" id="GO:0042907">
    <property type="term" value="F:xanthine transmembrane transporter activity"/>
    <property type="evidence" value="ECO:0007669"/>
    <property type="project" value="TreeGrafter"/>
</dbReference>
<dbReference type="RefSeq" id="WP_006873192.1">
    <property type="nucleotide sequence ID" value="NZ_CABIWA010000026.1"/>
</dbReference>
<dbReference type="GeneID" id="72463694"/>
<reference evidence="10 13" key="4">
    <citation type="submission" date="2018-08" db="EMBL/GenBank/DDBJ databases">
        <title>A genome reference for cultivated species of the human gut microbiota.</title>
        <authorList>
            <person name="Zou Y."/>
            <person name="Xue W."/>
            <person name="Luo G."/>
        </authorList>
    </citation>
    <scope>NUCLEOTIDE SEQUENCE [LARGE SCALE GENOMIC DNA]</scope>
    <source>
        <strain evidence="10 13">TF05-12AC</strain>
    </source>
</reference>
<reference evidence="9" key="3">
    <citation type="journal article" date="2018" name="BMC Genomics">
        <title>Whole genome sequencing and function prediction of 133 gut anaerobes isolated from chicken caecum in pure cultures.</title>
        <authorList>
            <person name="Medvecky M."/>
            <person name="Cejkova D."/>
            <person name="Polansky O."/>
            <person name="Karasova D."/>
            <person name="Kubasova T."/>
            <person name="Cizek A."/>
            <person name="Rychlik I."/>
        </authorList>
    </citation>
    <scope>NUCLEOTIDE SEQUENCE</scope>
    <source>
        <strain evidence="9">An175</strain>
    </source>
</reference>
<evidence type="ECO:0000256" key="2">
    <source>
        <dbReference type="ARBA" id="ARBA00008821"/>
    </source>
</evidence>
<comment type="subcellular location">
    <subcellularLocation>
        <location evidence="1">Membrane</location>
        <topology evidence="1">Multi-pass membrane protein</topology>
    </subcellularLocation>
</comment>
<accession>A0A174SAH5</accession>
<dbReference type="PANTHER" id="PTHR42810">
    <property type="entry name" value="PURINE PERMEASE C1399.01C-RELATED"/>
    <property type="match status" value="1"/>
</dbReference>
<keyword evidence="5 7" id="KW-1133">Transmembrane helix</keyword>
<feature type="transmembrane region" description="Helical" evidence="7">
    <location>
        <begin position="142"/>
        <end position="167"/>
    </location>
</feature>
<feature type="transmembrane region" description="Helical" evidence="7">
    <location>
        <begin position="36"/>
        <end position="60"/>
    </location>
</feature>
<evidence type="ECO:0000256" key="7">
    <source>
        <dbReference type="SAM" id="Phobius"/>
    </source>
</evidence>
<evidence type="ECO:0000256" key="5">
    <source>
        <dbReference type="ARBA" id="ARBA00022989"/>
    </source>
</evidence>
<organism evidence="8 11">
    <name type="scientific">Anaerotruncus colihominis</name>
    <dbReference type="NCBI Taxonomy" id="169435"/>
    <lineage>
        <taxon>Bacteria</taxon>
        <taxon>Bacillati</taxon>
        <taxon>Bacillota</taxon>
        <taxon>Clostridia</taxon>
        <taxon>Eubacteriales</taxon>
        <taxon>Oscillospiraceae</taxon>
        <taxon>Anaerotruncus</taxon>
    </lineage>
</organism>
<protein>
    <submittedName>
        <fullName evidence="8">Putative purine permease ygfU</fullName>
    </submittedName>
    <submittedName>
        <fullName evidence="9">Xanthine permease</fullName>
    </submittedName>
</protein>
<dbReference type="Proteomes" id="UP000260828">
    <property type="component" value="Unassembled WGS sequence"/>
</dbReference>
<feature type="transmembrane region" description="Helical" evidence="7">
    <location>
        <begin position="67"/>
        <end position="86"/>
    </location>
</feature>
<evidence type="ECO:0000313" key="9">
    <source>
        <dbReference type="EMBL" id="OUP66773.1"/>
    </source>
</evidence>
<keyword evidence="4 7" id="KW-0812">Transmembrane</keyword>
<evidence type="ECO:0000313" key="13">
    <source>
        <dbReference type="Proteomes" id="UP000260828"/>
    </source>
</evidence>
<evidence type="ECO:0000256" key="6">
    <source>
        <dbReference type="ARBA" id="ARBA00023136"/>
    </source>
</evidence>
<keyword evidence="3" id="KW-0813">Transport</keyword>
<evidence type="ECO:0000313" key="10">
    <source>
        <dbReference type="EMBL" id="RGE65726.1"/>
    </source>
</evidence>
<evidence type="ECO:0000313" key="11">
    <source>
        <dbReference type="Proteomes" id="UP000095765"/>
    </source>
</evidence>
<dbReference type="AlphaFoldDB" id="A0A174SAH5"/>
<reference evidence="12" key="2">
    <citation type="submission" date="2017-04" db="EMBL/GenBank/DDBJ databases">
        <title>Function of individual gut microbiota members based on whole genome sequencing of pure cultures obtained from chicken caecum.</title>
        <authorList>
            <person name="Medvecky M."/>
            <person name="Cejkova D."/>
            <person name="Polansky O."/>
            <person name="Karasova D."/>
            <person name="Kubasova T."/>
            <person name="Cizek A."/>
            <person name="Rychlik I."/>
        </authorList>
    </citation>
    <scope>NUCLEOTIDE SEQUENCE [LARGE SCALE GENOMIC DNA]</scope>
    <source>
        <strain evidence="12">An175</strain>
    </source>
</reference>
<dbReference type="InterPro" id="IPR006043">
    <property type="entry name" value="NCS2"/>
</dbReference>
<name>A0A174SAH5_9FIRM</name>
<dbReference type="Proteomes" id="UP000196386">
    <property type="component" value="Unassembled WGS sequence"/>
</dbReference>
<dbReference type="EMBL" id="QVME01000011">
    <property type="protein sequence ID" value="RGE65726.1"/>
    <property type="molecule type" value="Genomic_DNA"/>
</dbReference>
<evidence type="ECO:0000256" key="3">
    <source>
        <dbReference type="ARBA" id="ARBA00022448"/>
    </source>
</evidence>
<keyword evidence="6 7" id="KW-0472">Membrane</keyword>
<dbReference type="OrthoDB" id="9805749at2"/>
<gene>
    <name evidence="8" type="primary">ygfU_1</name>
    <name evidence="9" type="ORF">B5F11_19060</name>
    <name evidence="10" type="ORF">DXC40_15855</name>
    <name evidence="8" type="ORF">ERS852551_02428</name>
</gene>
<feature type="transmembrane region" description="Helical" evidence="7">
    <location>
        <begin position="332"/>
        <end position="354"/>
    </location>
</feature>
<feature type="transmembrane region" description="Helical" evidence="7">
    <location>
        <begin position="391"/>
        <end position="410"/>
    </location>
</feature>
<dbReference type="GO" id="GO:0005886">
    <property type="term" value="C:plasma membrane"/>
    <property type="evidence" value="ECO:0007669"/>
    <property type="project" value="TreeGrafter"/>
</dbReference>
<dbReference type="EMBL" id="NFKP01000038">
    <property type="protein sequence ID" value="OUP66773.1"/>
    <property type="molecule type" value="Genomic_DNA"/>
</dbReference>
<feature type="transmembrane region" description="Helical" evidence="7">
    <location>
        <begin position="245"/>
        <end position="264"/>
    </location>
</feature>
<dbReference type="EMBL" id="CZBE01000017">
    <property type="protein sequence ID" value="CUP92947.1"/>
    <property type="molecule type" value="Genomic_DNA"/>
</dbReference>
<evidence type="ECO:0000256" key="4">
    <source>
        <dbReference type="ARBA" id="ARBA00022692"/>
    </source>
</evidence>
<feature type="transmembrane region" description="Helical" evidence="7">
    <location>
        <begin position="201"/>
        <end position="225"/>
    </location>
</feature>
<evidence type="ECO:0000313" key="8">
    <source>
        <dbReference type="EMBL" id="CUP92947.1"/>
    </source>
</evidence>
<proteinExistence type="inferred from homology"/>
<feature type="transmembrane region" description="Helical" evidence="7">
    <location>
        <begin position="106"/>
        <end position="130"/>
    </location>
</feature>
<feature type="transmembrane region" description="Helical" evidence="7">
    <location>
        <begin position="173"/>
        <end position="189"/>
    </location>
</feature>
<comment type="similarity">
    <text evidence="2">Belongs to the nucleobase:cation symporter-2 (NCS2) (TC 2.A.40) family.</text>
</comment>
<dbReference type="Pfam" id="PF00860">
    <property type="entry name" value="Xan_ur_permease"/>
    <property type="match status" value="1"/>
</dbReference>
<dbReference type="Proteomes" id="UP000095765">
    <property type="component" value="Unassembled WGS sequence"/>
</dbReference>